<gene>
    <name evidence="2" type="ORF">Phou_048200</name>
</gene>
<evidence type="ECO:0000313" key="2">
    <source>
        <dbReference type="EMBL" id="GFJ80640.1"/>
    </source>
</evidence>
<accession>A0A6V8KB51</accession>
<dbReference type="InterPro" id="IPR012296">
    <property type="entry name" value="Nuclease_put_TT1808"/>
</dbReference>
<comment type="caution">
    <text evidence="2">The sequence shown here is derived from an EMBL/GenBank/DDBJ whole genome shotgun (WGS) entry which is preliminary data.</text>
</comment>
<dbReference type="InterPro" id="IPR011335">
    <property type="entry name" value="Restrct_endonuc-II-like"/>
</dbReference>
<proteinExistence type="predicted"/>
<evidence type="ECO:0000259" key="1">
    <source>
        <dbReference type="Pfam" id="PF05685"/>
    </source>
</evidence>
<dbReference type="AlphaFoldDB" id="A0A6V8KB51"/>
<dbReference type="PANTHER" id="PTHR35400">
    <property type="entry name" value="SLR1083 PROTEIN"/>
    <property type="match status" value="1"/>
</dbReference>
<evidence type="ECO:0000313" key="3">
    <source>
        <dbReference type="Proteomes" id="UP000482800"/>
    </source>
</evidence>
<dbReference type="Gene3D" id="3.90.1570.10">
    <property type="entry name" value="tt1808, chain A"/>
    <property type="match status" value="1"/>
</dbReference>
<dbReference type="CDD" id="cd06260">
    <property type="entry name" value="DUF820-like"/>
    <property type="match status" value="1"/>
</dbReference>
<dbReference type="Proteomes" id="UP000482800">
    <property type="component" value="Unassembled WGS sequence"/>
</dbReference>
<feature type="domain" description="Putative restriction endonuclease" evidence="1">
    <location>
        <begin position="15"/>
        <end position="171"/>
    </location>
</feature>
<keyword evidence="3" id="KW-1185">Reference proteome</keyword>
<sequence>MTAMTPTHGGPWTEEEFLALGEDNERTELFDGDLHMTASPTPWHQHVTTELLVALRAPVRARDLRIHAAVNLRLTPARIVIPDLTITTAIDFEQRIVPGSCARLVCEVTSPSNAATDLVLKMHYYAEAGIPWYLIVEHKAMTLRLLQLQRGTYVEHLTAEPGGVLRMSEPVTAEIRPESLLPEH</sequence>
<dbReference type="PANTHER" id="PTHR35400:SF3">
    <property type="entry name" value="SLL1072 PROTEIN"/>
    <property type="match status" value="1"/>
</dbReference>
<dbReference type="InterPro" id="IPR008538">
    <property type="entry name" value="Uma2"/>
</dbReference>
<dbReference type="SUPFAM" id="SSF52980">
    <property type="entry name" value="Restriction endonuclease-like"/>
    <property type="match status" value="1"/>
</dbReference>
<reference evidence="2 3" key="2">
    <citation type="submission" date="2020-03" db="EMBL/GenBank/DDBJ databases">
        <authorList>
            <person name="Ichikawa N."/>
            <person name="Kimura A."/>
            <person name="Kitahashi Y."/>
            <person name="Uohara A."/>
        </authorList>
    </citation>
    <scope>NUCLEOTIDE SEQUENCE [LARGE SCALE GENOMIC DNA]</scope>
    <source>
        <strain evidence="2 3">NBRC 108639</strain>
    </source>
</reference>
<reference evidence="2 3" key="1">
    <citation type="submission" date="2020-03" db="EMBL/GenBank/DDBJ databases">
        <title>Whole genome shotgun sequence of Phytohabitans houttuyneae NBRC 108639.</title>
        <authorList>
            <person name="Komaki H."/>
            <person name="Tamura T."/>
        </authorList>
    </citation>
    <scope>NUCLEOTIDE SEQUENCE [LARGE SCALE GENOMIC DNA]</scope>
    <source>
        <strain evidence="2 3">NBRC 108639</strain>
    </source>
</reference>
<name>A0A6V8KB51_9ACTN</name>
<dbReference type="Pfam" id="PF05685">
    <property type="entry name" value="Uma2"/>
    <property type="match status" value="1"/>
</dbReference>
<dbReference type="EMBL" id="BLPF01000001">
    <property type="protein sequence ID" value="GFJ80640.1"/>
    <property type="molecule type" value="Genomic_DNA"/>
</dbReference>
<protein>
    <recommendedName>
        <fullName evidence="1">Putative restriction endonuclease domain-containing protein</fullName>
    </recommendedName>
</protein>
<organism evidence="2 3">
    <name type="scientific">Phytohabitans houttuyneae</name>
    <dbReference type="NCBI Taxonomy" id="1076126"/>
    <lineage>
        <taxon>Bacteria</taxon>
        <taxon>Bacillati</taxon>
        <taxon>Actinomycetota</taxon>
        <taxon>Actinomycetes</taxon>
        <taxon>Micromonosporales</taxon>
        <taxon>Micromonosporaceae</taxon>
    </lineage>
</organism>